<evidence type="ECO:0000256" key="2">
    <source>
        <dbReference type="ARBA" id="ARBA00022448"/>
    </source>
</evidence>
<organism evidence="8 9">
    <name type="scientific">Rhizobium tubonense</name>
    <dbReference type="NCBI Taxonomy" id="484088"/>
    <lineage>
        <taxon>Bacteria</taxon>
        <taxon>Pseudomonadati</taxon>
        <taxon>Pseudomonadota</taxon>
        <taxon>Alphaproteobacteria</taxon>
        <taxon>Hyphomicrobiales</taxon>
        <taxon>Rhizobiaceae</taxon>
        <taxon>Rhizobium/Agrobacterium group</taxon>
        <taxon>Rhizobium</taxon>
    </lineage>
</organism>
<feature type="transmembrane region" description="Helical" evidence="7">
    <location>
        <begin position="302"/>
        <end position="326"/>
    </location>
</feature>
<feature type="transmembrane region" description="Helical" evidence="7">
    <location>
        <begin position="520"/>
        <end position="541"/>
    </location>
</feature>
<dbReference type="InterPro" id="IPR036259">
    <property type="entry name" value="MFS_trans_sf"/>
</dbReference>
<feature type="transmembrane region" description="Helical" evidence="7">
    <location>
        <begin position="426"/>
        <end position="449"/>
    </location>
</feature>
<dbReference type="Pfam" id="PF07690">
    <property type="entry name" value="MFS_1"/>
    <property type="match status" value="1"/>
</dbReference>
<keyword evidence="9" id="KW-1185">Reference proteome</keyword>
<keyword evidence="3 7" id="KW-0812">Transmembrane</keyword>
<evidence type="ECO:0000256" key="7">
    <source>
        <dbReference type="SAM" id="Phobius"/>
    </source>
</evidence>
<comment type="caution">
    <text evidence="8">The sequence shown here is derived from an EMBL/GenBank/DDBJ whole genome shotgun (WGS) entry which is preliminary data.</text>
</comment>
<dbReference type="Proteomes" id="UP000248925">
    <property type="component" value="Unassembled WGS sequence"/>
</dbReference>
<dbReference type="PANTHER" id="PTHR42718">
    <property type="entry name" value="MAJOR FACILITATOR SUPERFAMILY MULTIDRUG TRANSPORTER MFSC"/>
    <property type="match status" value="1"/>
</dbReference>
<comment type="subcellular location">
    <subcellularLocation>
        <location evidence="1">Membrane</location>
        <topology evidence="1">Multi-pass membrane protein</topology>
    </subcellularLocation>
</comment>
<feature type="region of interest" description="Disordered" evidence="6">
    <location>
        <begin position="1"/>
        <end position="29"/>
    </location>
</feature>
<evidence type="ECO:0000256" key="6">
    <source>
        <dbReference type="SAM" id="MobiDB-lite"/>
    </source>
</evidence>
<evidence type="ECO:0000256" key="5">
    <source>
        <dbReference type="ARBA" id="ARBA00023136"/>
    </source>
</evidence>
<evidence type="ECO:0000256" key="1">
    <source>
        <dbReference type="ARBA" id="ARBA00004141"/>
    </source>
</evidence>
<dbReference type="EMBL" id="PCDP01000001">
    <property type="protein sequence ID" value="PZM16980.1"/>
    <property type="molecule type" value="Genomic_DNA"/>
</dbReference>
<feature type="transmembrane region" description="Helical" evidence="7">
    <location>
        <begin position="110"/>
        <end position="129"/>
    </location>
</feature>
<feature type="transmembrane region" description="Helical" evidence="7">
    <location>
        <begin position="135"/>
        <end position="156"/>
    </location>
</feature>
<feature type="transmembrane region" description="Helical" evidence="7">
    <location>
        <begin position="338"/>
        <end position="361"/>
    </location>
</feature>
<accession>A0A2W4F897</accession>
<dbReference type="Gene3D" id="1.20.1250.20">
    <property type="entry name" value="MFS general substrate transporter like domains"/>
    <property type="match status" value="1"/>
</dbReference>
<feature type="transmembrane region" description="Helical" evidence="7">
    <location>
        <begin position="368"/>
        <end position="388"/>
    </location>
</feature>
<dbReference type="PANTHER" id="PTHR42718:SF9">
    <property type="entry name" value="MAJOR FACILITATOR SUPERFAMILY MULTIDRUG TRANSPORTER MFSC"/>
    <property type="match status" value="1"/>
</dbReference>
<feature type="compositionally biased region" description="Basic and acidic residues" evidence="6">
    <location>
        <begin position="1"/>
        <end position="10"/>
    </location>
</feature>
<keyword evidence="2" id="KW-0813">Transport</keyword>
<evidence type="ECO:0000313" key="8">
    <source>
        <dbReference type="EMBL" id="PZM16980.1"/>
    </source>
</evidence>
<dbReference type="OrthoDB" id="5314453at2"/>
<reference evidence="8 9" key="1">
    <citation type="journal article" date="2018" name="Sci. Rep.">
        <title>Rhizobium tumorigenes sp. nov., a novel plant tumorigenic bacterium isolated from cane gall tumors on thornless blackberry.</title>
        <authorList>
            <person name="Kuzmanovi N."/>
            <person name="Smalla K."/>
            <person name="Gronow S."/>
            <person name="PuBawska J."/>
        </authorList>
    </citation>
    <scope>NUCLEOTIDE SEQUENCE [LARGE SCALE GENOMIC DNA]</scope>
    <source>
        <strain evidence="8 9">CCBAU 85046</strain>
    </source>
</reference>
<dbReference type="GO" id="GO:0016020">
    <property type="term" value="C:membrane"/>
    <property type="evidence" value="ECO:0007669"/>
    <property type="project" value="UniProtKB-SubCell"/>
</dbReference>
<dbReference type="AlphaFoldDB" id="A0A2W4F897"/>
<dbReference type="SUPFAM" id="SSF103473">
    <property type="entry name" value="MFS general substrate transporter"/>
    <property type="match status" value="1"/>
</dbReference>
<sequence length="559" mass="60295">MSAEQARIDEVSTGEAEATAPQEPIPAPATPAAPPMPWWMSLCYILASVMFFLTQGLGLNLALANLTQIQGTIAATTTESAWLSAAYMAPNVSLAIGLVKIRMQYGVRNFAEISIIGFVVASLLNLFVSDLQSAIVVRFLSGIAGAPLSTLGFLYMLEAFPPAKKLTVGVSLAMMNTTLAAPITRLVSPALLDFGEWRGLYTLEMALALLVMPIIYLLPLTAPPRVKVINFGDIGSYLLIAIGFGCLAIILSVGRVYWWLEVPWLGVLLVVCIVTLMLAVLMELNRPTPLIDVRWLLSRENLLLTGILLVFRMIAAEQTSIIMLLYQNIGLLYDQLQTLYWIILSFSIIGGLICAALMNLGYGWQIQFVALIMMATGSFMDSQLTTFTRPDQMYLSQALVAAGAALFLPPSMSIGFRAAFAKGPPYLVTFFVIFLFTQSIGGLVGTAFYGTLVTIREKFHSGVLVEHVLLTDPIVAQRAAQLAAGYGKVIGDSVLLNGEGVALLGLQVTREAYTLAYGDAFFTAGVIALMALACLIIHLVFQAFSARRSDPAPAIASNP</sequence>
<keyword evidence="5 7" id="KW-0472">Membrane</keyword>
<protein>
    <submittedName>
        <fullName evidence="8">MFS transporter</fullName>
    </submittedName>
</protein>
<proteinExistence type="predicted"/>
<dbReference type="InterPro" id="IPR011701">
    <property type="entry name" value="MFS"/>
</dbReference>
<feature type="transmembrane region" description="Helical" evidence="7">
    <location>
        <begin position="234"/>
        <end position="258"/>
    </location>
</feature>
<evidence type="ECO:0000256" key="4">
    <source>
        <dbReference type="ARBA" id="ARBA00022989"/>
    </source>
</evidence>
<evidence type="ECO:0000313" key="9">
    <source>
        <dbReference type="Proteomes" id="UP000248925"/>
    </source>
</evidence>
<dbReference type="GO" id="GO:0022857">
    <property type="term" value="F:transmembrane transporter activity"/>
    <property type="evidence" value="ECO:0007669"/>
    <property type="project" value="InterPro"/>
</dbReference>
<name>A0A2W4F897_9HYPH</name>
<feature type="transmembrane region" description="Helical" evidence="7">
    <location>
        <begin position="264"/>
        <end position="281"/>
    </location>
</feature>
<evidence type="ECO:0000256" key="3">
    <source>
        <dbReference type="ARBA" id="ARBA00022692"/>
    </source>
</evidence>
<dbReference type="RefSeq" id="WP_111158307.1">
    <property type="nucleotide sequence ID" value="NZ_PCDP01000001.1"/>
</dbReference>
<feature type="transmembrane region" description="Helical" evidence="7">
    <location>
        <begin position="394"/>
        <end position="414"/>
    </location>
</feature>
<feature type="transmembrane region" description="Helical" evidence="7">
    <location>
        <begin position="38"/>
        <end position="63"/>
    </location>
</feature>
<gene>
    <name evidence="8" type="ORF">CPY51_01685</name>
</gene>
<feature type="transmembrane region" description="Helical" evidence="7">
    <location>
        <begin position="200"/>
        <end position="222"/>
    </location>
</feature>
<keyword evidence="4 7" id="KW-1133">Transmembrane helix</keyword>